<dbReference type="PANTHER" id="PTHR42085">
    <property type="entry name" value="F-BOX DOMAIN-CONTAINING PROTEIN"/>
    <property type="match status" value="1"/>
</dbReference>
<feature type="compositionally biased region" description="Acidic residues" evidence="1">
    <location>
        <begin position="531"/>
        <end position="543"/>
    </location>
</feature>
<feature type="compositionally biased region" description="Gly residues" evidence="1">
    <location>
        <begin position="557"/>
        <end position="567"/>
    </location>
</feature>
<keyword evidence="3" id="KW-1185">Reference proteome</keyword>
<dbReference type="EMBL" id="CAJPDT010000041">
    <property type="protein sequence ID" value="CAF9925844.1"/>
    <property type="molecule type" value="Genomic_DNA"/>
</dbReference>
<evidence type="ECO:0000256" key="1">
    <source>
        <dbReference type="SAM" id="MobiDB-lite"/>
    </source>
</evidence>
<name>A0A8H3FM14_9LECA</name>
<dbReference type="PANTHER" id="PTHR42085:SF1">
    <property type="entry name" value="F-BOX DOMAIN-CONTAINING PROTEIN"/>
    <property type="match status" value="1"/>
</dbReference>
<dbReference type="Proteomes" id="UP000664534">
    <property type="component" value="Unassembled WGS sequence"/>
</dbReference>
<feature type="compositionally biased region" description="Basic and acidic residues" evidence="1">
    <location>
        <begin position="201"/>
        <end position="240"/>
    </location>
</feature>
<feature type="region of interest" description="Disordered" evidence="1">
    <location>
        <begin position="531"/>
        <end position="567"/>
    </location>
</feature>
<reference evidence="2" key="1">
    <citation type="submission" date="2021-03" db="EMBL/GenBank/DDBJ databases">
        <authorList>
            <person name="Tagirdzhanova G."/>
        </authorList>
    </citation>
    <scope>NUCLEOTIDE SEQUENCE</scope>
</reference>
<evidence type="ECO:0000313" key="2">
    <source>
        <dbReference type="EMBL" id="CAF9925844.1"/>
    </source>
</evidence>
<evidence type="ECO:0000313" key="3">
    <source>
        <dbReference type="Proteomes" id="UP000664534"/>
    </source>
</evidence>
<accession>A0A8H3FM14</accession>
<dbReference type="OrthoDB" id="2951834at2759"/>
<proteinExistence type="predicted"/>
<sequence>MATSSAPTLRPPAAMTSLDSFEPFMRFPAEVRNNIYRCLLSTKQTKYIRQEPEIDTLKCNYNYRFHTSILLTNRQIYTEASDIFYMENLFIRVNSYLPVENFDDDYYNDAGALMRCYRLPFLCEGSKAQACTRHAMEIDFILGGRSDSHDRDHHFILACDDLPNFCRTLLLTGEWNALSDNLLLEIELWIIIGDEVGNSGDEDKSTDGHKDKSTDGHKDKSTDGHKDKSTDGHKDKSTDGHKALLLTAATKNAAAIREGAIKNPNERDASVYTDGIAHGSIEARSRLLKPPIQLDSPRARRLLEPFRALHSVRYSYIDAPISEMYLLEMLYSLSRERPSIQDCFSVVDSAYEDAIACKDFALAILKMRATLDILNDFWAHRGNRDITFVMAGRYSGVHSDVAIDRIEESLWNYLARVHLKFDKDLRHVRAAQACTRRYIENYIRDEVWASYMHPHERAMAYYLEAEVWEALDQLGEHHGRPRSSALKDVVDMLTEALRHEPENVMVEQELQRRLVEKELAEMIGEVTEMEWQDSAETTEEVSEMEWQKTGGTEISGDGQGGEGDGGR</sequence>
<dbReference type="AlphaFoldDB" id="A0A8H3FM14"/>
<dbReference type="InterPro" id="IPR038883">
    <property type="entry name" value="AN11006-like"/>
</dbReference>
<organism evidence="2 3">
    <name type="scientific">Imshaugia aleurites</name>
    <dbReference type="NCBI Taxonomy" id="172621"/>
    <lineage>
        <taxon>Eukaryota</taxon>
        <taxon>Fungi</taxon>
        <taxon>Dikarya</taxon>
        <taxon>Ascomycota</taxon>
        <taxon>Pezizomycotina</taxon>
        <taxon>Lecanoromycetes</taxon>
        <taxon>OSLEUM clade</taxon>
        <taxon>Lecanoromycetidae</taxon>
        <taxon>Lecanorales</taxon>
        <taxon>Lecanorineae</taxon>
        <taxon>Parmeliaceae</taxon>
        <taxon>Imshaugia</taxon>
    </lineage>
</organism>
<gene>
    <name evidence="2" type="ORF">IMSHALPRED_006796</name>
</gene>
<feature type="region of interest" description="Disordered" evidence="1">
    <location>
        <begin position="200"/>
        <end position="240"/>
    </location>
</feature>
<protein>
    <submittedName>
        <fullName evidence="2">Uncharacterized protein</fullName>
    </submittedName>
</protein>
<comment type="caution">
    <text evidence="2">The sequence shown here is derived from an EMBL/GenBank/DDBJ whole genome shotgun (WGS) entry which is preliminary data.</text>
</comment>